<keyword evidence="2" id="KW-1185">Reference proteome</keyword>
<dbReference type="EMBL" id="UGYO01000001">
    <property type="protein sequence ID" value="SUI64498.1"/>
    <property type="molecule type" value="Genomic_DNA"/>
</dbReference>
<dbReference type="SMART" id="SM00450">
    <property type="entry name" value="RHOD"/>
    <property type="match status" value="1"/>
</dbReference>
<dbReference type="GO" id="GO:0016740">
    <property type="term" value="F:transferase activity"/>
    <property type="evidence" value="ECO:0007669"/>
    <property type="project" value="UniProtKB-KW"/>
</dbReference>
<dbReference type="PANTHER" id="PTHR43031">
    <property type="entry name" value="FAD-DEPENDENT OXIDOREDUCTASE"/>
    <property type="match status" value="1"/>
</dbReference>
<proteinExistence type="predicted"/>
<accession>A0A3G4UHT4</accession>
<accession>A0A379ZLV3</accession>
<keyword evidence="1" id="KW-0808">Transferase</keyword>
<dbReference type="SUPFAM" id="SSF52821">
    <property type="entry name" value="Rhodanese/Cell cycle control phosphatase"/>
    <property type="match status" value="1"/>
</dbReference>
<dbReference type="Pfam" id="PF00581">
    <property type="entry name" value="Rhodanese"/>
    <property type="match status" value="1"/>
</dbReference>
<evidence type="ECO:0000313" key="2">
    <source>
        <dbReference type="Proteomes" id="UP000254069"/>
    </source>
</evidence>
<dbReference type="PROSITE" id="PS50206">
    <property type="entry name" value="RHODANESE_3"/>
    <property type="match status" value="1"/>
</dbReference>
<reference evidence="1 2" key="1">
    <citation type="submission" date="2018-06" db="EMBL/GenBank/DDBJ databases">
        <authorList>
            <consortium name="Pathogen Informatics"/>
            <person name="Doyle S."/>
        </authorList>
    </citation>
    <scope>NUCLEOTIDE SEQUENCE [LARGE SCALE GENOMIC DNA]</scope>
    <source>
        <strain evidence="1 2">NCTC10738</strain>
    </source>
</reference>
<dbReference type="RefSeq" id="WP_025888165.1">
    <property type="nucleotide sequence ID" value="NZ_AP024609.1"/>
</dbReference>
<dbReference type="KEGG" id="salg:BS332_07015"/>
<protein>
    <submittedName>
        <fullName evidence="1">Thiosulfate sulfurtransferase</fullName>
    </submittedName>
</protein>
<evidence type="ECO:0000313" key="1">
    <source>
        <dbReference type="EMBL" id="SUI64498.1"/>
    </source>
</evidence>
<dbReference type="Proteomes" id="UP000254069">
    <property type="component" value="Unassembled WGS sequence"/>
</dbReference>
<organism evidence="1 2">
    <name type="scientific">Shewanella algae</name>
    <dbReference type="NCBI Taxonomy" id="38313"/>
    <lineage>
        <taxon>Bacteria</taxon>
        <taxon>Pseudomonadati</taxon>
        <taxon>Pseudomonadota</taxon>
        <taxon>Gammaproteobacteria</taxon>
        <taxon>Alteromonadales</taxon>
        <taxon>Shewanellaceae</taxon>
        <taxon>Shewanella</taxon>
    </lineage>
</organism>
<dbReference type="InterPro" id="IPR036873">
    <property type="entry name" value="Rhodanese-like_dom_sf"/>
</dbReference>
<dbReference type="PANTHER" id="PTHR43031:SF18">
    <property type="entry name" value="RHODANESE-RELATED SULFURTRANSFERASES"/>
    <property type="match status" value="1"/>
</dbReference>
<dbReference type="Gene3D" id="3.40.250.10">
    <property type="entry name" value="Rhodanese-like domain"/>
    <property type="match status" value="1"/>
</dbReference>
<dbReference type="GeneID" id="93807099"/>
<gene>
    <name evidence="1" type="primary">yibN</name>
    <name evidence="1" type="ORF">NCTC10738_01722</name>
</gene>
<sequence length="144" mass="16040">MQEYVEFLKAHPMLSLAWVGLFIAVVVTLFKSGFSKVKTVDHQQAIFLMNKEDAKVIDVRANADFRKAHIINAQNVPMADIKNNQIANLEKYKTTPIILVCNAGMTSSQAAQILVKQGFEKVFNLKGGMGDWQAANMPVSKSKR</sequence>
<dbReference type="InterPro" id="IPR001763">
    <property type="entry name" value="Rhodanese-like_dom"/>
</dbReference>
<name>A0A379ZLV3_9GAMM</name>
<dbReference type="CDD" id="cd00158">
    <property type="entry name" value="RHOD"/>
    <property type="match status" value="1"/>
</dbReference>
<dbReference type="AlphaFoldDB" id="A0A379ZLV3"/>
<dbReference type="InterPro" id="IPR050229">
    <property type="entry name" value="GlpE_sulfurtransferase"/>
</dbReference>